<accession>A0A224Y468</accession>
<organism evidence="2">
    <name type="scientific">Panstrongylus lignarius</name>
    <dbReference type="NCBI Taxonomy" id="156445"/>
    <lineage>
        <taxon>Eukaryota</taxon>
        <taxon>Metazoa</taxon>
        <taxon>Ecdysozoa</taxon>
        <taxon>Arthropoda</taxon>
        <taxon>Hexapoda</taxon>
        <taxon>Insecta</taxon>
        <taxon>Pterygota</taxon>
        <taxon>Neoptera</taxon>
        <taxon>Paraneoptera</taxon>
        <taxon>Hemiptera</taxon>
        <taxon>Heteroptera</taxon>
        <taxon>Panheteroptera</taxon>
        <taxon>Cimicomorpha</taxon>
        <taxon>Reduviidae</taxon>
        <taxon>Triatominae</taxon>
        <taxon>Panstrongylus</taxon>
    </lineage>
</organism>
<keyword evidence="1" id="KW-0732">Signal</keyword>
<keyword evidence="2" id="KW-0548">Nucleotidyltransferase</keyword>
<protein>
    <submittedName>
        <fullName evidence="2">Putative reverse transcriptase</fullName>
    </submittedName>
</protein>
<proteinExistence type="predicted"/>
<keyword evidence="2" id="KW-0808">Transferase</keyword>
<name>A0A224Y468_9HEMI</name>
<feature type="chain" id="PRO_5012194906" evidence="1">
    <location>
        <begin position="27"/>
        <end position="73"/>
    </location>
</feature>
<keyword evidence="2" id="KW-0695">RNA-directed DNA polymerase</keyword>
<dbReference type="AlphaFoldDB" id="A0A224Y468"/>
<dbReference type="GO" id="GO:0003964">
    <property type="term" value="F:RNA-directed DNA polymerase activity"/>
    <property type="evidence" value="ECO:0007669"/>
    <property type="project" value="UniProtKB-KW"/>
</dbReference>
<evidence type="ECO:0000256" key="1">
    <source>
        <dbReference type="SAM" id="SignalP"/>
    </source>
</evidence>
<evidence type="ECO:0000313" key="2">
    <source>
        <dbReference type="EMBL" id="JAW15950.1"/>
    </source>
</evidence>
<reference evidence="2" key="1">
    <citation type="journal article" date="2018" name="PLoS Negl. Trop. Dis.">
        <title>An insight into the salivary gland and fat body transcriptome of Panstrongylus lignarius (Hemiptera: Heteroptera), the main vector of Chagas disease in Peru.</title>
        <authorList>
            <person name="Nevoa J.C."/>
            <person name="Mendes M.T."/>
            <person name="da Silva M.V."/>
            <person name="Soares S.C."/>
            <person name="Oliveira C.J.F."/>
            <person name="Ribeiro J.M.C."/>
        </authorList>
    </citation>
    <scope>NUCLEOTIDE SEQUENCE</scope>
</reference>
<feature type="signal peptide" evidence="1">
    <location>
        <begin position="1"/>
        <end position="26"/>
    </location>
</feature>
<sequence length="73" mass="7937">MRHVSAIQRSVLLLMGSFSRTVSTEALQVLTGCLPLDLEIIQSAIKYFLRKGEVVSLGDITVEPFPDVDMGSG</sequence>
<dbReference type="EMBL" id="GFTR01000476">
    <property type="protein sequence ID" value="JAW15950.1"/>
    <property type="molecule type" value="Transcribed_RNA"/>
</dbReference>